<dbReference type="GO" id="GO:0005886">
    <property type="term" value="C:plasma membrane"/>
    <property type="evidence" value="ECO:0007669"/>
    <property type="project" value="UniProtKB-SubCell"/>
</dbReference>
<dbReference type="InterPro" id="IPR050366">
    <property type="entry name" value="BP-dependent_transpt_permease"/>
</dbReference>
<comment type="caution">
    <text evidence="4">The sequence shown here is derived from an EMBL/GenBank/DDBJ whole genome shotgun (WGS) entry which is preliminary data.</text>
</comment>
<comment type="subcellular location">
    <subcellularLocation>
        <location evidence="1">Cell membrane</location>
        <topology evidence="1">Multi-pass membrane protein</topology>
    </subcellularLocation>
</comment>
<name>A0A0B8QB82_9VIBR</name>
<evidence type="ECO:0000256" key="3">
    <source>
        <dbReference type="SAM" id="Phobius"/>
    </source>
</evidence>
<feature type="transmembrane region" description="Helical" evidence="3">
    <location>
        <begin position="12"/>
        <end position="33"/>
    </location>
</feature>
<reference evidence="4 5" key="2">
    <citation type="submission" date="2015-01" db="EMBL/GenBank/DDBJ databases">
        <authorList>
            <consortium name="NBRP consortium"/>
            <person name="Sawabe T."/>
            <person name="Meirelles P."/>
            <person name="Feng G."/>
            <person name="Sayaka M."/>
            <person name="Hattori M."/>
            <person name="Ohkuma M."/>
        </authorList>
    </citation>
    <scope>NUCLEOTIDE SEQUENCE [LARGE SCALE GENOMIC DNA]</scope>
    <source>
        <strain evidence="5">JCM 19241</strain>
    </source>
</reference>
<keyword evidence="3" id="KW-1133">Transmembrane helix</keyword>
<accession>A0A0B8QB82</accession>
<keyword evidence="3" id="KW-0472">Membrane</keyword>
<dbReference type="AlphaFoldDB" id="A0A0B8QB82"/>
<evidence type="ECO:0000256" key="1">
    <source>
        <dbReference type="ARBA" id="ARBA00004651"/>
    </source>
</evidence>
<dbReference type="STRING" id="1481914.JCM19241_5418"/>
<keyword evidence="3" id="KW-0812">Transmembrane</keyword>
<reference evidence="4 5" key="1">
    <citation type="submission" date="2015-01" db="EMBL/GenBank/DDBJ databases">
        <title>Vibrio sp. C94 JCM 19241 whole genome shotgun sequence.</title>
        <authorList>
            <person name="Sawabe T."/>
            <person name="Meirelles P."/>
            <person name="Feng G."/>
            <person name="Sayaka M."/>
            <person name="Hattori M."/>
            <person name="Ohkuma M."/>
        </authorList>
    </citation>
    <scope>NUCLEOTIDE SEQUENCE [LARGE SCALE GENOMIC DNA]</scope>
    <source>
        <strain evidence="5">JCM 19241</strain>
    </source>
</reference>
<organism evidence="4 5">
    <name type="scientific">Vibrio ishigakensis</name>
    <dbReference type="NCBI Taxonomy" id="1481914"/>
    <lineage>
        <taxon>Bacteria</taxon>
        <taxon>Pseudomonadati</taxon>
        <taxon>Pseudomonadota</taxon>
        <taxon>Gammaproteobacteria</taxon>
        <taxon>Vibrionales</taxon>
        <taxon>Vibrionaceae</taxon>
        <taxon>Vibrio</taxon>
    </lineage>
</organism>
<gene>
    <name evidence="4" type="ORF">JCM19241_5418</name>
</gene>
<evidence type="ECO:0000313" key="5">
    <source>
        <dbReference type="Proteomes" id="UP000031666"/>
    </source>
</evidence>
<dbReference type="PANTHER" id="PTHR43386">
    <property type="entry name" value="OLIGOPEPTIDE TRANSPORT SYSTEM PERMEASE PROTEIN APPC"/>
    <property type="match status" value="1"/>
</dbReference>
<dbReference type="EMBL" id="BBSC01000002">
    <property type="protein sequence ID" value="GAM74222.1"/>
    <property type="molecule type" value="Genomic_DNA"/>
</dbReference>
<protein>
    <submittedName>
        <fullName evidence="4">Dipeptide transport system permease protein dppC</fullName>
    </submittedName>
</protein>
<proteinExistence type="predicted"/>
<evidence type="ECO:0000256" key="2">
    <source>
        <dbReference type="ARBA" id="ARBA00022448"/>
    </source>
</evidence>
<sequence>MLADGRSYMQSAWWVCVFPGLAIMFTVLGTNLVGDWLRDKTDPTSA</sequence>
<evidence type="ECO:0000313" key="4">
    <source>
        <dbReference type="EMBL" id="GAM74222.1"/>
    </source>
</evidence>
<keyword evidence="2" id="KW-0813">Transport</keyword>
<dbReference type="Proteomes" id="UP000031666">
    <property type="component" value="Unassembled WGS sequence"/>
</dbReference>
<dbReference type="PANTHER" id="PTHR43386:SF1">
    <property type="entry name" value="D,D-DIPEPTIDE TRANSPORT SYSTEM PERMEASE PROTEIN DDPC-RELATED"/>
    <property type="match status" value="1"/>
</dbReference>